<reference evidence="1 2" key="1">
    <citation type="submission" date="2019-12" db="EMBL/GenBank/DDBJ databases">
        <title>Whole genome sequencing of endophytic Actinobacterium Micromonospora sp. MPMI6T.</title>
        <authorList>
            <person name="Evv R."/>
            <person name="Podile A.R."/>
        </authorList>
    </citation>
    <scope>NUCLEOTIDE SEQUENCE [LARGE SCALE GENOMIC DNA]</scope>
    <source>
        <strain evidence="1 2">MPMI6</strain>
    </source>
</reference>
<dbReference type="EMBL" id="WVUH01000245">
    <property type="protein sequence ID" value="MBO4208947.1"/>
    <property type="molecule type" value="Genomic_DNA"/>
</dbReference>
<evidence type="ECO:0000313" key="2">
    <source>
        <dbReference type="Proteomes" id="UP000823521"/>
    </source>
</evidence>
<comment type="caution">
    <text evidence="1">The sequence shown here is derived from an EMBL/GenBank/DDBJ whole genome shotgun (WGS) entry which is preliminary data.</text>
</comment>
<gene>
    <name evidence="1" type="ORF">GSF22_23505</name>
</gene>
<evidence type="ECO:0000313" key="1">
    <source>
        <dbReference type="EMBL" id="MBO4208947.1"/>
    </source>
</evidence>
<name>A0ABS3VWN5_MICEH</name>
<organism evidence="1 2">
    <name type="scientific">Micromonospora echinofusca</name>
    <dbReference type="NCBI Taxonomy" id="47858"/>
    <lineage>
        <taxon>Bacteria</taxon>
        <taxon>Bacillati</taxon>
        <taxon>Actinomycetota</taxon>
        <taxon>Actinomycetes</taxon>
        <taxon>Micromonosporales</taxon>
        <taxon>Micromonosporaceae</taxon>
        <taxon>Micromonospora</taxon>
    </lineage>
</organism>
<sequence>MPAPLPVPNFDPGAAYPEVDRMRAALTNGDWPAVRDVLDRLDGPGQTVAVQLAGEVAGTEPFLRSVVAADPADPSAATLLASRLIVGGWEIRSAARARYVSREQFTAFHDHLRQAERILIDVTARHPGYLPAWTLRVTGARGLELGQAEARRRYDRLARHDPHHLPAQSSLLQQFCPKWGGTWEKAFAFARECATTAPAGAPNASLVAEVHLEHWLADDTEPAERRANRRDEAVRREILDAAHRSVLHPQFRHDPGWVSVRNTFAAVLCLLDEYPAAVAQFDTLGPLATERPWGYFGDPVETYQEFRSRAYAKGRAR</sequence>
<dbReference type="Proteomes" id="UP000823521">
    <property type="component" value="Unassembled WGS sequence"/>
</dbReference>
<protein>
    <recommendedName>
        <fullName evidence="3">DUF4034 domain-containing protein</fullName>
    </recommendedName>
</protein>
<dbReference type="RefSeq" id="WP_244453986.1">
    <property type="nucleotide sequence ID" value="NZ_WVUH01000245.1"/>
</dbReference>
<keyword evidence="2" id="KW-1185">Reference proteome</keyword>
<accession>A0ABS3VWN5</accession>
<proteinExistence type="predicted"/>
<evidence type="ECO:0008006" key="3">
    <source>
        <dbReference type="Google" id="ProtNLM"/>
    </source>
</evidence>